<dbReference type="GO" id="GO:0004385">
    <property type="term" value="F:GMP kinase activity"/>
    <property type="evidence" value="ECO:0007669"/>
    <property type="project" value="TreeGrafter"/>
</dbReference>
<dbReference type="Gene3D" id="3.40.50.300">
    <property type="entry name" value="P-loop containing nucleotide triphosphate hydrolases"/>
    <property type="match status" value="1"/>
</dbReference>
<name>A0A451AW71_9GAMM</name>
<dbReference type="InterPro" id="IPR008144">
    <property type="entry name" value="Guanylate_kin-like_dom"/>
</dbReference>
<evidence type="ECO:0000256" key="3">
    <source>
        <dbReference type="ARBA" id="ARBA00022777"/>
    </source>
</evidence>
<dbReference type="GO" id="GO:0005829">
    <property type="term" value="C:cytosol"/>
    <property type="evidence" value="ECO:0007669"/>
    <property type="project" value="TreeGrafter"/>
</dbReference>
<evidence type="ECO:0000313" key="6">
    <source>
        <dbReference type="EMBL" id="VFK70301.1"/>
    </source>
</evidence>
<evidence type="ECO:0000313" key="5">
    <source>
        <dbReference type="EMBL" id="VFK62161.1"/>
    </source>
</evidence>
<dbReference type="EMBL" id="CAADGD010000026">
    <property type="protein sequence ID" value="VFK70301.1"/>
    <property type="molecule type" value="Genomic_DNA"/>
</dbReference>
<proteinExistence type="inferred from homology"/>
<dbReference type="InterPro" id="IPR008145">
    <property type="entry name" value="GK/Ca_channel_bsu"/>
</dbReference>
<dbReference type="SUPFAM" id="SSF52540">
    <property type="entry name" value="P-loop containing nucleoside triphosphate hydrolases"/>
    <property type="match status" value="1"/>
</dbReference>
<evidence type="ECO:0000256" key="2">
    <source>
        <dbReference type="ARBA" id="ARBA00022679"/>
    </source>
</evidence>
<evidence type="ECO:0000256" key="1">
    <source>
        <dbReference type="ARBA" id="ARBA00005790"/>
    </source>
</evidence>
<reference evidence="6" key="1">
    <citation type="submission" date="2019-02" db="EMBL/GenBank/DDBJ databases">
        <authorList>
            <person name="Gruber-Vodicka R. H."/>
            <person name="Seah K. B. B."/>
        </authorList>
    </citation>
    <scope>NUCLEOTIDE SEQUENCE</scope>
    <source>
        <strain evidence="6">BECK_BY19</strain>
        <strain evidence="5">BECK_BY8</strain>
    </source>
</reference>
<dbReference type="InterPro" id="IPR027417">
    <property type="entry name" value="P-loop_NTPase"/>
</dbReference>
<dbReference type="AlphaFoldDB" id="A0A451AW71"/>
<sequence length="224" mass="25214">MNSFSGFSASPRYLLALTGPSGVGKTTISQRLAAKLADYIRKPLIITTRAPKKHDGDEYRYVTTEEFLKLQESGGLAAETRLPPEAERRWYGYRARDLDAIWRKGKIPVVISEMHLLRGFVARYGRDAILSCGLLPPGHGKRAMLSALMNRLQLRDRDSEESIRSRIENAARDLIFFTEHADLFDYLLVNDDADAIVSVLEEYVIRTITGQSPVLPKMSYPNPA</sequence>
<dbReference type="SMART" id="SM00072">
    <property type="entry name" value="GuKc"/>
    <property type="match status" value="1"/>
</dbReference>
<dbReference type="PROSITE" id="PS50052">
    <property type="entry name" value="GUANYLATE_KINASE_2"/>
    <property type="match status" value="1"/>
</dbReference>
<dbReference type="EMBL" id="CAADFZ010000022">
    <property type="protein sequence ID" value="VFK62161.1"/>
    <property type="molecule type" value="Genomic_DNA"/>
</dbReference>
<comment type="similarity">
    <text evidence="1">Belongs to the guanylate kinase family.</text>
</comment>
<accession>A0A451AW71</accession>
<gene>
    <name evidence="5" type="ORF">BECKUNK1418G_GA0071005_102222</name>
    <name evidence="6" type="ORF">BECKUNK1418H_GA0071006_102620</name>
</gene>
<dbReference type="PANTHER" id="PTHR23117:SF13">
    <property type="entry name" value="GUANYLATE KINASE"/>
    <property type="match status" value="1"/>
</dbReference>
<feature type="domain" description="Guanylate kinase-like" evidence="4">
    <location>
        <begin position="12"/>
        <end position="205"/>
    </location>
</feature>
<dbReference type="Pfam" id="PF00625">
    <property type="entry name" value="Guanylate_kin"/>
    <property type="match status" value="1"/>
</dbReference>
<organism evidence="6">
    <name type="scientific">Candidatus Kentrum sp. UNK</name>
    <dbReference type="NCBI Taxonomy" id="2126344"/>
    <lineage>
        <taxon>Bacteria</taxon>
        <taxon>Pseudomonadati</taxon>
        <taxon>Pseudomonadota</taxon>
        <taxon>Gammaproteobacteria</taxon>
        <taxon>Candidatus Kentrum</taxon>
    </lineage>
</organism>
<keyword evidence="3 6" id="KW-0418">Kinase</keyword>
<dbReference type="PANTHER" id="PTHR23117">
    <property type="entry name" value="GUANYLATE KINASE-RELATED"/>
    <property type="match status" value="1"/>
</dbReference>
<evidence type="ECO:0000259" key="4">
    <source>
        <dbReference type="PROSITE" id="PS50052"/>
    </source>
</evidence>
<keyword evidence="2" id="KW-0808">Transferase</keyword>
<protein>
    <submittedName>
        <fullName evidence="6">Guanylate kinase</fullName>
    </submittedName>
</protein>